<dbReference type="EMBL" id="JACSNR010000001">
    <property type="protein sequence ID" value="MBM6922269.1"/>
    <property type="molecule type" value="Genomic_DNA"/>
</dbReference>
<keyword evidence="6" id="KW-0812">Transmembrane</keyword>
<keyword evidence="9" id="KW-1185">Reference proteome</keyword>
<organism evidence="8 9">
    <name type="scientific">Hydrogenoanaerobacterium saccharovorans</name>
    <dbReference type="NCBI Taxonomy" id="474960"/>
    <lineage>
        <taxon>Bacteria</taxon>
        <taxon>Bacillati</taxon>
        <taxon>Bacillota</taxon>
        <taxon>Clostridia</taxon>
        <taxon>Eubacteriales</taxon>
        <taxon>Oscillospiraceae</taxon>
        <taxon>Hydrogenoanaerobacterium</taxon>
    </lineage>
</organism>
<keyword evidence="2 6" id="KW-0597">Phosphoprotein</keyword>
<feature type="domain" description="FMN-binding" evidence="7">
    <location>
        <begin position="317"/>
        <end position="392"/>
    </location>
</feature>
<evidence type="ECO:0000256" key="4">
    <source>
        <dbReference type="ARBA" id="ARBA00022643"/>
    </source>
</evidence>
<protein>
    <recommendedName>
        <fullName evidence="6">Ion-translocating oxidoreductase complex subunit G</fullName>
        <ecNumber evidence="6">7.-.-.-</ecNumber>
    </recommendedName>
    <alternativeName>
        <fullName evidence="6">Rnf electron transport complex subunit G</fullName>
    </alternativeName>
</protein>
<comment type="similarity">
    <text evidence="6">Belongs to the RnfG family.</text>
</comment>
<sequence length="395" mass="40941">MSMFKEFAMPPLVLTVIAAVVTGALVATESVTTPIIEQQAAAAADAARAVVLPSADSFTQVTVDEMPEGGVDIYEANNGTGYVVTAQAKGYGGMLKVMVGIDSNGLISGTEVLENNETQGLGSKVSEHAFMDQYIGKDSTLEGIETISGTTISSNAFSKAVQNAYQVYGVAAGVEVAGTQRDPITDEVKAELFPNVTSFQKYAVEGEAYKAGDEGYIVVTSNAGFAGDVTTAIGFDLNGAITGVVFTETSETQDYGEQYTRASWKDAQVGKTSADELDLISGATVTYDALKLNFTEAFEMLPTLADASLEYEGTAEGYNGTMTVAVGIDSTGAITSVRLVDSADDFASKVSDEAFTSQFVGKTSTDGISTISGATVSSTAFIEAVNNALAAQKGA</sequence>
<feature type="domain" description="FMN-binding" evidence="7">
    <location>
        <begin position="90"/>
        <end position="168"/>
    </location>
</feature>
<dbReference type="PANTHER" id="PTHR36118:SF1">
    <property type="entry name" value="ION-TRANSLOCATING OXIDOREDUCTASE COMPLEX SUBUNIT G"/>
    <property type="match status" value="1"/>
</dbReference>
<keyword evidence="6" id="KW-1003">Cell membrane</keyword>
<dbReference type="HAMAP" id="MF_00479">
    <property type="entry name" value="RsxG_RnfG"/>
    <property type="match status" value="1"/>
</dbReference>
<keyword evidence="6" id="KW-0472">Membrane</keyword>
<comment type="cofactor">
    <cofactor evidence="6">
        <name>FMN</name>
        <dbReference type="ChEBI" id="CHEBI:58210"/>
    </cofactor>
</comment>
<dbReference type="EC" id="7.-.-.-" evidence="6"/>
<accession>A0ABS2GLE3</accession>
<dbReference type="InterPro" id="IPR007329">
    <property type="entry name" value="FMN-bd"/>
</dbReference>
<evidence type="ECO:0000256" key="1">
    <source>
        <dbReference type="ARBA" id="ARBA00022448"/>
    </source>
</evidence>
<dbReference type="Pfam" id="PF04205">
    <property type="entry name" value="FMN_bind"/>
    <property type="match status" value="3"/>
</dbReference>
<feature type="domain" description="FMN-binding" evidence="7">
    <location>
        <begin position="224"/>
        <end position="301"/>
    </location>
</feature>
<evidence type="ECO:0000256" key="2">
    <source>
        <dbReference type="ARBA" id="ARBA00022553"/>
    </source>
</evidence>
<evidence type="ECO:0000313" key="9">
    <source>
        <dbReference type="Proteomes" id="UP000724149"/>
    </source>
</evidence>
<evidence type="ECO:0000259" key="7">
    <source>
        <dbReference type="SMART" id="SM00900"/>
    </source>
</evidence>
<comment type="caution">
    <text evidence="8">The sequence shown here is derived from an EMBL/GenBank/DDBJ whole genome shotgun (WGS) entry which is preliminary data.</text>
</comment>
<reference evidence="8 9" key="1">
    <citation type="journal article" date="2021" name="Sci. Rep.">
        <title>The distribution of antibiotic resistance genes in chicken gut microbiota commensals.</title>
        <authorList>
            <person name="Juricova H."/>
            <person name="Matiasovicova J."/>
            <person name="Kubasova T."/>
            <person name="Cejkova D."/>
            <person name="Rychlik I."/>
        </authorList>
    </citation>
    <scope>NUCLEOTIDE SEQUENCE [LARGE SCALE GENOMIC DNA]</scope>
    <source>
        <strain evidence="8 9">An564</strain>
    </source>
</reference>
<keyword evidence="3 6" id="KW-0285">Flavoprotein</keyword>
<name>A0ABS2GLE3_9FIRM</name>
<dbReference type="RefSeq" id="WP_204719264.1">
    <property type="nucleotide sequence ID" value="NZ_JACSNR010000001.1"/>
</dbReference>
<dbReference type="PANTHER" id="PTHR36118">
    <property type="entry name" value="ION-TRANSLOCATING OXIDOREDUCTASE COMPLEX SUBUNIT G"/>
    <property type="match status" value="1"/>
</dbReference>
<keyword evidence="6" id="KW-1133">Transmembrane helix</keyword>
<keyword evidence="5 6" id="KW-0249">Electron transport</keyword>
<comment type="subcellular location">
    <subcellularLocation>
        <location evidence="6">Cell membrane</location>
        <topology evidence="6">Single-pass membrane protein</topology>
    </subcellularLocation>
</comment>
<dbReference type="SMART" id="SM00900">
    <property type="entry name" value="FMN_bind"/>
    <property type="match status" value="3"/>
</dbReference>
<gene>
    <name evidence="6" type="primary">rnfG</name>
    <name evidence="8" type="ORF">H9X81_00990</name>
</gene>
<evidence type="ECO:0000256" key="5">
    <source>
        <dbReference type="ARBA" id="ARBA00022982"/>
    </source>
</evidence>
<dbReference type="InterPro" id="IPR010209">
    <property type="entry name" value="Ion_transpt_RnfG/RsxG"/>
</dbReference>
<dbReference type="Gene3D" id="3.90.1010.20">
    <property type="match status" value="1"/>
</dbReference>
<keyword evidence="1 6" id="KW-0813">Transport</keyword>
<evidence type="ECO:0000256" key="6">
    <source>
        <dbReference type="HAMAP-Rule" id="MF_00479"/>
    </source>
</evidence>
<dbReference type="Proteomes" id="UP000724149">
    <property type="component" value="Unassembled WGS sequence"/>
</dbReference>
<feature type="modified residue" description="FMN phosphoryl threonine" evidence="6">
    <location>
        <position position="151"/>
    </location>
</feature>
<keyword evidence="6" id="KW-1278">Translocase</keyword>
<keyword evidence="4 6" id="KW-0288">FMN</keyword>
<comment type="subunit">
    <text evidence="6">The complex is composed of six subunits: RnfA, RnfB, RnfC, RnfD, RnfE and RnfG.</text>
</comment>
<comment type="function">
    <text evidence="6">Part of a membrane-bound complex that couples electron transfer with translocation of ions across the membrane.</text>
</comment>
<evidence type="ECO:0000256" key="3">
    <source>
        <dbReference type="ARBA" id="ARBA00022630"/>
    </source>
</evidence>
<evidence type="ECO:0000313" key="8">
    <source>
        <dbReference type="EMBL" id="MBM6922269.1"/>
    </source>
</evidence>
<proteinExistence type="inferred from homology"/>